<dbReference type="EMBL" id="WEIO01000010">
    <property type="protein sequence ID" value="KAB7704945.1"/>
    <property type="molecule type" value="Genomic_DNA"/>
</dbReference>
<evidence type="ECO:0000256" key="10">
    <source>
        <dbReference type="ARBA" id="ARBA00023288"/>
    </source>
</evidence>
<dbReference type="GO" id="GO:0005886">
    <property type="term" value="C:plasma membrane"/>
    <property type="evidence" value="ECO:0007669"/>
    <property type="project" value="UniProtKB-SubCell"/>
</dbReference>
<dbReference type="GO" id="GO:0003755">
    <property type="term" value="F:peptidyl-prolyl cis-trans isomerase activity"/>
    <property type="evidence" value="ECO:0007669"/>
    <property type="project" value="UniProtKB-UniRule"/>
</dbReference>
<evidence type="ECO:0000256" key="6">
    <source>
        <dbReference type="ARBA" id="ARBA00023110"/>
    </source>
</evidence>
<comment type="similarity">
    <text evidence="3 11">Belongs to the PrsA family.</text>
</comment>
<dbReference type="AlphaFoldDB" id="A0A6I1FHA9"/>
<dbReference type="SUPFAM" id="SSF109998">
    <property type="entry name" value="Triger factor/SurA peptide-binding domain-like"/>
    <property type="match status" value="1"/>
</dbReference>
<feature type="chain" id="PRO_5039324282" description="Foldase protein PrsA" evidence="12">
    <location>
        <begin position="19"/>
        <end position="299"/>
    </location>
</feature>
<dbReference type="PROSITE" id="PS01096">
    <property type="entry name" value="PPIC_PPIASE_1"/>
    <property type="match status" value="1"/>
</dbReference>
<feature type="domain" description="PpiC" evidence="13">
    <location>
        <begin position="138"/>
        <end position="231"/>
    </location>
</feature>
<keyword evidence="15" id="KW-1185">Reference proteome</keyword>
<dbReference type="Gene3D" id="3.10.50.40">
    <property type="match status" value="1"/>
</dbReference>
<evidence type="ECO:0000256" key="1">
    <source>
        <dbReference type="ARBA" id="ARBA00000971"/>
    </source>
</evidence>
<dbReference type="InterPro" id="IPR023059">
    <property type="entry name" value="Foldase_PrsA"/>
</dbReference>
<dbReference type="RefSeq" id="WP_152153543.1">
    <property type="nucleotide sequence ID" value="NZ_WEIO01000010.1"/>
</dbReference>
<evidence type="ECO:0000256" key="2">
    <source>
        <dbReference type="ARBA" id="ARBA00004193"/>
    </source>
</evidence>
<name>A0A6I1FHA9_9BACI</name>
<comment type="caution">
    <text evidence="14">The sequence shown here is derived from an EMBL/GenBank/DDBJ whole genome shotgun (WGS) entry which is preliminary data.</text>
</comment>
<accession>A0A6I1FHA9</accession>
<dbReference type="SUPFAM" id="SSF54534">
    <property type="entry name" value="FKBP-like"/>
    <property type="match status" value="1"/>
</dbReference>
<dbReference type="PROSITE" id="PS50198">
    <property type="entry name" value="PPIC_PPIASE_2"/>
    <property type="match status" value="1"/>
</dbReference>
<gene>
    <name evidence="11 14" type="primary">prsA</name>
    <name evidence="14" type="ORF">F9802_15390</name>
</gene>
<keyword evidence="4 11" id="KW-1003">Cell membrane</keyword>
<evidence type="ECO:0000256" key="9">
    <source>
        <dbReference type="ARBA" id="ARBA00023235"/>
    </source>
</evidence>
<evidence type="ECO:0000313" key="15">
    <source>
        <dbReference type="Proteomes" id="UP000429595"/>
    </source>
</evidence>
<dbReference type="Pfam" id="PF00639">
    <property type="entry name" value="Rotamase"/>
    <property type="match status" value="1"/>
</dbReference>
<dbReference type="InterPro" id="IPR000297">
    <property type="entry name" value="PPIase_PpiC"/>
</dbReference>
<evidence type="ECO:0000256" key="11">
    <source>
        <dbReference type="HAMAP-Rule" id="MF_01145"/>
    </source>
</evidence>
<dbReference type="Proteomes" id="UP000429595">
    <property type="component" value="Unassembled WGS sequence"/>
</dbReference>
<protein>
    <recommendedName>
        <fullName evidence="11">Foldase protein PrsA</fullName>
        <ecNumber evidence="11">5.2.1.8</ecNumber>
    </recommendedName>
</protein>
<comment type="subcellular location">
    <subcellularLocation>
        <location evidence="2 11">Cell membrane</location>
        <topology evidence="2 11">Lipid-anchor</topology>
    </subcellularLocation>
</comment>
<dbReference type="InterPro" id="IPR046357">
    <property type="entry name" value="PPIase_dom_sf"/>
</dbReference>
<evidence type="ECO:0000256" key="4">
    <source>
        <dbReference type="ARBA" id="ARBA00022475"/>
    </source>
</evidence>
<proteinExistence type="inferred from homology"/>
<keyword evidence="5 11" id="KW-0732">Signal</keyword>
<dbReference type="InterPro" id="IPR023058">
    <property type="entry name" value="PPIase_PpiC_CS"/>
</dbReference>
<dbReference type="EC" id="5.2.1.8" evidence="11"/>
<evidence type="ECO:0000256" key="8">
    <source>
        <dbReference type="ARBA" id="ARBA00023139"/>
    </source>
</evidence>
<evidence type="ECO:0000256" key="12">
    <source>
        <dbReference type="SAM" id="SignalP"/>
    </source>
</evidence>
<dbReference type="GO" id="GO:0006457">
    <property type="term" value="P:protein folding"/>
    <property type="evidence" value="ECO:0007669"/>
    <property type="project" value="UniProtKB-UniRule"/>
</dbReference>
<dbReference type="PANTHER" id="PTHR47245">
    <property type="entry name" value="PEPTIDYLPROLYL ISOMERASE"/>
    <property type="match status" value="1"/>
</dbReference>
<keyword evidence="6 11" id="KW-0697">Rotamase</keyword>
<evidence type="ECO:0000256" key="7">
    <source>
        <dbReference type="ARBA" id="ARBA00023136"/>
    </source>
</evidence>
<dbReference type="PANTHER" id="PTHR47245:SF1">
    <property type="entry name" value="FOLDASE PROTEIN PRSA"/>
    <property type="match status" value="1"/>
</dbReference>
<dbReference type="PROSITE" id="PS51257">
    <property type="entry name" value="PROKAR_LIPOPROTEIN"/>
    <property type="match status" value="1"/>
</dbReference>
<organism evidence="14 15">
    <name type="scientific">Bacillus aerolatus</name>
    <dbReference type="NCBI Taxonomy" id="2653354"/>
    <lineage>
        <taxon>Bacteria</taxon>
        <taxon>Bacillati</taxon>
        <taxon>Bacillota</taxon>
        <taxon>Bacilli</taxon>
        <taxon>Bacillales</taxon>
        <taxon>Bacillaceae</taxon>
        <taxon>Bacillus</taxon>
    </lineage>
</organism>
<dbReference type="HAMAP" id="MF_01145">
    <property type="entry name" value="Foldase_PrsA"/>
    <property type="match status" value="1"/>
</dbReference>
<dbReference type="InterPro" id="IPR027304">
    <property type="entry name" value="Trigger_fact/SurA_dom_sf"/>
</dbReference>
<keyword evidence="8 11" id="KW-0564">Palmitate</keyword>
<keyword evidence="9 11" id="KW-0413">Isomerase</keyword>
<keyword evidence="7 11" id="KW-0472">Membrane</keyword>
<keyword evidence="10 11" id="KW-0449">Lipoprotein</keyword>
<evidence type="ECO:0000313" key="14">
    <source>
        <dbReference type="EMBL" id="KAB7704945.1"/>
    </source>
</evidence>
<evidence type="ECO:0000259" key="13">
    <source>
        <dbReference type="PROSITE" id="PS50198"/>
    </source>
</evidence>
<feature type="signal peptide" evidence="12">
    <location>
        <begin position="1"/>
        <end position="18"/>
    </location>
</feature>
<reference evidence="14 15" key="1">
    <citation type="submission" date="2019-10" db="EMBL/GenBank/DDBJ databases">
        <title>Bacillus aerolatum sp. nov., isolated from bioaerosol of sport playgrounds.</title>
        <authorList>
            <person name="Chen P."/>
            <person name="Zhang G."/>
        </authorList>
    </citation>
    <scope>NUCLEOTIDE SEQUENCE [LARGE SCALE GENOMIC DNA]</scope>
    <source>
        <strain evidence="14 15">CX253</strain>
    </source>
</reference>
<sequence length="299" mass="33699">MKKWILSASLLAGAVGLAGCGAGNDVVATSKAGDVTQEELYNAMKEKYSPQMEQALQEIMYKKVLSEKYEVTDKELDKELKEAKEQLGPQYEAFLAQYNLDEKGFKDFLELELLREKATLSEIKVTDKEVKEYYEKWKAPIKVRHILVEDEKKAKEVKDKLAKGAKFEELATEYSADPGSAQNGGDLGWVDNQGRQQFVPEFTKALDTLKKGQVSEPIKSEFGYHIIEITDTKEKKPFKDMKAELTKELKLSKADPEAVQKKLDKELKAADVKVEDKNLKGAFESLSGADNESKETKEK</sequence>
<dbReference type="InterPro" id="IPR050245">
    <property type="entry name" value="PrsA_foldase"/>
</dbReference>
<evidence type="ECO:0000256" key="3">
    <source>
        <dbReference type="ARBA" id="ARBA00006071"/>
    </source>
</evidence>
<evidence type="ECO:0000256" key="5">
    <source>
        <dbReference type="ARBA" id="ARBA00022729"/>
    </source>
</evidence>
<comment type="function">
    <text evidence="11">Plays a major role in protein secretion by helping the post-translocational extracellular folding of several secreted proteins.</text>
</comment>
<comment type="catalytic activity">
    <reaction evidence="1 11">
        <text>[protein]-peptidylproline (omega=180) = [protein]-peptidylproline (omega=0)</text>
        <dbReference type="Rhea" id="RHEA:16237"/>
        <dbReference type="Rhea" id="RHEA-COMP:10747"/>
        <dbReference type="Rhea" id="RHEA-COMP:10748"/>
        <dbReference type="ChEBI" id="CHEBI:83833"/>
        <dbReference type="ChEBI" id="CHEBI:83834"/>
        <dbReference type="EC" id="5.2.1.8"/>
    </reaction>
</comment>